<dbReference type="CDD" id="cd00093">
    <property type="entry name" value="HTH_XRE"/>
    <property type="match status" value="1"/>
</dbReference>
<evidence type="ECO:0000313" key="3">
    <source>
        <dbReference type="EMBL" id="TSJ85662.1"/>
    </source>
</evidence>
<accession>A0A556R9U8</accession>
<dbReference type="GO" id="GO:0003677">
    <property type="term" value="F:DNA binding"/>
    <property type="evidence" value="ECO:0007669"/>
    <property type="project" value="InterPro"/>
</dbReference>
<reference evidence="3 4" key="1">
    <citation type="submission" date="2019-07" db="EMBL/GenBank/DDBJ databases">
        <title>Bifidobacterium asteroides genomes.</title>
        <authorList>
            <person name="Zheng H."/>
        </authorList>
    </citation>
    <scope>NUCLEOTIDE SEQUENCE [LARGE SCALE GENOMIC DNA]</scope>
    <source>
        <strain evidence="3 4">W8111</strain>
    </source>
</reference>
<dbReference type="EMBL" id="VMHJ01000002">
    <property type="protein sequence ID" value="TSJ85662.1"/>
    <property type="molecule type" value="Genomic_DNA"/>
</dbReference>
<evidence type="ECO:0000256" key="1">
    <source>
        <dbReference type="ARBA" id="ARBA00007227"/>
    </source>
</evidence>
<dbReference type="SUPFAM" id="SSF47413">
    <property type="entry name" value="lambda repressor-like DNA-binding domains"/>
    <property type="match status" value="1"/>
</dbReference>
<protein>
    <submittedName>
        <fullName evidence="3">ImmA/IrrE family metallo-endopeptidase</fullName>
    </submittedName>
</protein>
<dbReference type="AlphaFoldDB" id="A0A556R9U8"/>
<dbReference type="InterPro" id="IPR001387">
    <property type="entry name" value="Cro/C1-type_HTH"/>
</dbReference>
<comment type="similarity">
    <text evidence="1">Belongs to the short-chain fatty acyl-CoA assimilation regulator (ScfR) family.</text>
</comment>
<feature type="domain" description="IrrE N-terminal-like" evidence="2">
    <location>
        <begin position="162"/>
        <end position="282"/>
    </location>
</feature>
<dbReference type="InterPro" id="IPR010359">
    <property type="entry name" value="IrrE_HExxH"/>
</dbReference>
<dbReference type="PANTHER" id="PTHR43236:SF1">
    <property type="entry name" value="BLL7220 PROTEIN"/>
    <property type="match status" value="1"/>
</dbReference>
<gene>
    <name evidence="3" type="ORF">FPK29_04690</name>
</gene>
<dbReference type="PANTHER" id="PTHR43236">
    <property type="entry name" value="ANTITOXIN HIGA1"/>
    <property type="match status" value="1"/>
</dbReference>
<evidence type="ECO:0000259" key="2">
    <source>
        <dbReference type="Pfam" id="PF06114"/>
    </source>
</evidence>
<dbReference type="Gene3D" id="1.10.10.2910">
    <property type="match status" value="1"/>
</dbReference>
<proteinExistence type="inferred from homology"/>
<dbReference type="InterPro" id="IPR052345">
    <property type="entry name" value="Rad_response_metalloprotease"/>
</dbReference>
<dbReference type="InterPro" id="IPR010982">
    <property type="entry name" value="Lambda_DNA-bd_dom_sf"/>
</dbReference>
<sequence length="386" mass="43569">MIDYNPNRIVLMRRLEKMPQAKLSEKTGYSSALLSKLQNSIIPFDEKKAQRIASAVDYPISFFARSDEPMPPTRLTYRRTSKTSIREINAVSAEYEILSSTVQQVTRKTNVKPHLSWLDEIAPHRSTVLTVKEINRIAVQAREHLHIPYDEPIVNVTRALERSGIVIAPMHSSGEKADSTTSEGVTCPDYTGSTPVLGYLNRENTGDRLRFTKAHEFGHLVLHRFRKGLDKKQKEKEAHQFAGAFLMPEKAMRTAINKDSTLSSFVNLKAGWGVSIAALIMRAGALNIIDAQRERSLQIQLSMRGWKKCEPVEVEVEHPLLFKQMMGKAFGKIISPTEIEINSLTASYELGVPFRFLDLWADGLSEGMREIGIRENRFSNPESIST</sequence>
<comment type="caution">
    <text evidence="3">The sequence shown here is derived from an EMBL/GenBank/DDBJ whole genome shotgun (WGS) entry which is preliminary data.</text>
</comment>
<dbReference type="Proteomes" id="UP000317536">
    <property type="component" value="Unassembled WGS sequence"/>
</dbReference>
<evidence type="ECO:0000313" key="4">
    <source>
        <dbReference type="Proteomes" id="UP000317536"/>
    </source>
</evidence>
<dbReference type="Pfam" id="PF06114">
    <property type="entry name" value="Peptidase_M78"/>
    <property type="match status" value="1"/>
</dbReference>
<organism evidence="3 4">
    <name type="scientific">Bifidobacterium asteroides</name>
    <dbReference type="NCBI Taxonomy" id="1684"/>
    <lineage>
        <taxon>Bacteria</taxon>
        <taxon>Bacillati</taxon>
        <taxon>Actinomycetota</taxon>
        <taxon>Actinomycetes</taxon>
        <taxon>Bifidobacteriales</taxon>
        <taxon>Bifidobacteriaceae</taxon>
        <taxon>Bifidobacterium</taxon>
    </lineage>
</organism>
<name>A0A556R9U8_9BIFI</name>